<dbReference type="GO" id="GO:0030145">
    <property type="term" value="F:manganese ion binding"/>
    <property type="evidence" value="ECO:0007669"/>
    <property type="project" value="UniProtKB-UniRule"/>
</dbReference>
<dbReference type="GO" id="GO:0005737">
    <property type="term" value="C:cytoplasm"/>
    <property type="evidence" value="ECO:0007669"/>
    <property type="project" value="UniProtKB-SubCell"/>
</dbReference>
<evidence type="ECO:0000256" key="15">
    <source>
        <dbReference type="PROSITE-ProRule" id="PRU01319"/>
    </source>
</evidence>
<dbReference type="FunFam" id="3.30.420.10:FF:000006">
    <property type="entry name" value="Ribonuclease HII"/>
    <property type="match status" value="1"/>
</dbReference>
<dbReference type="NCBIfam" id="NF000595">
    <property type="entry name" value="PRK00015.1-3"/>
    <property type="match status" value="1"/>
</dbReference>
<comment type="similarity">
    <text evidence="5 14 16">Belongs to the RNase HII family.</text>
</comment>
<dbReference type="Proteomes" id="UP000049855">
    <property type="component" value="Unassembled WGS sequence"/>
</dbReference>
<dbReference type="CDD" id="cd07182">
    <property type="entry name" value="RNase_HII_bacteria_HII_like"/>
    <property type="match status" value="1"/>
</dbReference>
<evidence type="ECO:0000256" key="13">
    <source>
        <dbReference type="ARBA" id="ARBA00023211"/>
    </source>
</evidence>
<dbReference type="Gene3D" id="3.30.420.10">
    <property type="entry name" value="Ribonuclease H-like superfamily/Ribonuclease H"/>
    <property type="match status" value="1"/>
</dbReference>
<sequence>MDTAQMTVAQITALLSEQEISLETINRLKMDARISVKRLIDRWETHLRQAQRERERIAALYEYERQLNNEGYSLVAGVDEAGRGPLAGPVMVAAVILPPDCYLPGLNDSKKLTSSQREKLYEEIKNTAIAVNRCAVSPEIIDDINIYQATIRGMYSAIAGLLPVPQAVLIDAVPLPELLIPSKSIISGDQVSASIAAASIIAKVERDQIMNELDCRYPKYGFSRHKGYGTQEHMEALAKYGPCPYHRQSFAPVKAAAIATGCAE</sequence>
<evidence type="ECO:0000313" key="19">
    <source>
        <dbReference type="Proteomes" id="UP000049855"/>
    </source>
</evidence>
<dbReference type="InterPro" id="IPR012337">
    <property type="entry name" value="RNaseH-like_sf"/>
</dbReference>
<dbReference type="PANTHER" id="PTHR10954:SF18">
    <property type="entry name" value="RIBONUCLEASE HII"/>
    <property type="match status" value="1"/>
</dbReference>
<keyword evidence="10 14" id="KW-0479">Metal-binding</keyword>
<keyword evidence="19" id="KW-1185">Reference proteome</keyword>
<evidence type="ECO:0000256" key="10">
    <source>
        <dbReference type="ARBA" id="ARBA00022723"/>
    </source>
</evidence>
<keyword evidence="9 14" id="KW-0540">Nuclease</keyword>
<evidence type="ECO:0000256" key="5">
    <source>
        <dbReference type="ARBA" id="ARBA00007383"/>
    </source>
</evidence>
<dbReference type="InterPro" id="IPR001352">
    <property type="entry name" value="RNase_HII/HIII"/>
</dbReference>
<keyword evidence="11 14" id="KW-0255">Endonuclease</keyword>
<dbReference type="InterPro" id="IPR022898">
    <property type="entry name" value="RNase_HII"/>
</dbReference>
<dbReference type="InterPro" id="IPR036397">
    <property type="entry name" value="RNaseH_sf"/>
</dbReference>
<dbReference type="AlphaFoldDB" id="A0A0U1KVF7"/>
<dbReference type="EC" id="3.1.26.4" evidence="6 14"/>
<dbReference type="HAMAP" id="MF_00052_B">
    <property type="entry name" value="RNase_HII_B"/>
    <property type="match status" value="1"/>
</dbReference>
<evidence type="ECO:0000313" key="18">
    <source>
        <dbReference type="EMBL" id="CQR71440.1"/>
    </source>
</evidence>
<protein>
    <recommendedName>
        <fullName evidence="7 14">Ribonuclease HII</fullName>
        <shortName evidence="14">RNase HII</shortName>
        <ecNumber evidence="6 14">3.1.26.4</ecNumber>
    </recommendedName>
</protein>
<evidence type="ECO:0000256" key="6">
    <source>
        <dbReference type="ARBA" id="ARBA00012180"/>
    </source>
</evidence>
<reference evidence="19" key="1">
    <citation type="submission" date="2015-03" db="EMBL/GenBank/DDBJ databases">
        <authorList>
            <person name="Nijsse Bart"/>
        </authorList>
    </citation>
    <scope>NUCLEOTIDE SEQUENCE [LARGE SCALE GENOMIC DNA]</scope>
</reference>
<evidence type="ECO:0000256" key="4">
    <source>
        <dbReference type="ARBA" id="ARBA00004496"/>
    </source>
</evidence>
<keyword evidence="12 14" id="KW-0378">Hydrolase</keyword>
<dbReference type="RefSeq" id="WP_021167537.1">
    <property type="nucleotide sequence ID" value="NZ_CTRP01000004.1"/>
</dbReference>
<evidence type="ECO:0000256" key="14">
    <source>
        <dbReference type="HAMAP-Rule" id="MF_00052"/>
    </source>
</evidence>
<comment type="catalytic activity">
    <reaction evidence="1 14 15 16">
        <text>Endonucleolytic cleavage to 5'-phosphomonoester.</text>
        <dbReference type="EC" id="3.1.26.4"/>
    </reaction>
</comment>
<comment type="cofactor">
    <cofactor evidence="2">
        <name>Mg(2+)</name>
        <dbReference type="ChEBI" id="CHEBI:18420"/>
    </cofactor>
</comment>
<feature type="domain" description="RNase H type-2" evidence="17">
    <location>
        <begin position="73"/>
        <end position="262"/>
    </location>
</feature>
<comment type="subcellular location">
    <subcellularLocation>
        <location evidence="4 14">Cytoplasm</location>
    </subcellularLocation>
</comment>
<dbReference type="GO" id="GO:0043137">
    <property type="term" value="P:DNA replication, removal of RNA primer"/>
    <property type="evidence" value="ECO:0007669"/>
    <property type="project" value="TreeGrafter"/>
</dbReference>
<dbReference type="PROSITE" id="PS51975">
    <property type="entry name" value="RNASE_H_2"/>
    <property type="match status" value="1"/>
</dbReference>
<evidence type="ECO:0000256" key="7">
    <source>
        <dbReference type="ARBA" id="ARBA00019179"/>
    </source>
</evidence>
<proteinExistence type="inferred from homology"/>
<evidence type="ECO:0000256" key="9">
    <source>
        <dbReference type="ARBA" id="ARBA00022722"/>
    </source>
</evidence>
<keyword evidence="8 14" id="KW-0963">Cytoplasm</keyword>
<dbReference type="GO" id="GO:0003723">
    <property type="term" value="F:RNA binding"/>
    <property type="evidence" value="ECO:0007669"/>
    <property type="project" value="UniProtKB-UniRule"/>
</dbReference>
<evidence type="ECO:0000259" key="17">
    <source>
        <dbReference type="PROSITE" id="PS51975"/>
    </source>
</evidence>
<keyword evidence="13 14" id="KW-0464">Manganese</keyword>
<comment type="function">
    <text evidence="3 14 16">Endonuclease that specifically degrades the RNA of RNA-DNA hybrids.</text>
</comment>
<dbReference type="PANTHER" id="PTHR10954">
    <property type="entry name" value="RIBONUCLEASE H2 SUBUNIT A"/>
    <property type="match status" value="1"/>
</dbReference>
<dbReference type="GO" id="GO:0004523">
    <property type="term" value="F:RNA-DNA hybrid ribonuclease activity"/>
    <property type="evidence" value="ECO:0007669"/>
    <property type="project" value="UniProtKB-UniRule"/>
</dbReference>
<dbReference type="GO" id="GO:0006298">
    <property type="term" value="P:mismatch repair"/>
    <property type="evidence" value="ECO:0007669"/>
    <property type="project" value="TreeGrafter"/>
</dbReference>
<dbReference type="EMBL" id="CTRP01000004">
    <property type="protein sequence ID" value="CQR71440.1"/>
    <property type="molecule type" value="Genomic_DNA"/>
</dbReference>
<evidence type="ECO:0000256" key="8">
    <source>
        <dbReference type="ARBA" id="ARBA00022490"/>
    </source>
</evidence>
<accession>A0A0U1KVF7</accession>
<dbReference type="SUPFAM" id="SSF53098">
    <property type="entry name" value="Ribonuclease H-like"/>
    <property type="match status" value="1"/>
</dbReference>
<gene>
    <name evidence="14" type="primary">rnhB</name>
    <name evidence="18" type="ORF">SpAn4DRAFT_3945</name>
</gene>
<evidence type="ECO:0000256" key="1">
    <source>
        <dbReference type="ARBA" id="ARBA00000077"/>
    </source>
</evidence>
<dbReference type="GO" id="GO:0032299">
    <property type="term" value="C:ribonuclease H2 complex"/>
    <property type="evidence" value="ECO:0007669"/>
    <property type="project" value="TreeGrafter"/>
</dbReference>
<evidence type="ECO:0000256" key="3">
    <source>
        <dbReference type="ARBA" id="ARBA00004065"/>
    </source>
</evidence>
<feature type="binding site" evidence="14 15">
    <location>
        <position position="171"/>
    </location>
    <ligand>
        <name>a divalent metal cation</name>
        <dbReference type="ChEBI" id="CHEBI:60240"/>
    </ligand>
</feature>
<evidence type="ECO:0000256" key="12">
    <source>
        <dbReference type="ARBA" id="ARBA00022801"/>
    </source>
</evidence>
<comment type="cofactor">
    <cofactor evidence="14 15">
        <name>Mn(2+)</name>
        <dbReference type="ChEBI" id="CHEBI:29035"/>
    </cofactor>
    <cofactor evidence="14 15">
        <name>Mg(2+)</name>
        <dbReference type="ChEBI" id="CHEBI:18420"/>
    </cofactor>
    <text evidence="14 15">Manganese or magnesium. Binds 1 divalent metal ion per monomer in the absence of substrate. May bind a second metal ion after substrate binding.</text>
</comment>
<dbReference type="NCBIfam" id="NF000594">
    <property type="entry name" value="PRK00015.1-1"/>
    <property type="match status" value="1"/>
</dbReference>
<feature type="binding site" evidence="14 15">
    <location>
        <position position="79"/>
    </location>
    <ligand>
        <name>a divalent metal cation</name>
        <dbReference type="ChEBI" id="CHEBI:60240"/>
    </ligand>
</feature>
<evidence type="ECO:0000256" key="11">
    <source>
        <dbReference type="ARBA" id="ARBA00022759"/>
    </source>
</evidence>
<dbReference type="InterPro" id="IPR024567">
    <property type="entry name" value="RNase_HII/HIII_dom"/>
</dbReference>
<dbReference type="Pfam" id="PF01351">
    <property type="entry name" value="RNase_HII"/>
    <property type="match status" value="1"/>
</dbReference>
<feature type="binding site" evidence="14 15">
    <location>
        <position position="80"/>
    </location>
    <ligand>
        <name>a divalent metal cation</name>
        <dbReference type="ChEBI" id="CHEBI:60240"/>
    </ligand>
</feature>
<name>A0A0U1KVF7_9FIRM</name>
<evidence type="ECO:0000256" key="2">
    <source>
        <dbReference type="ARBA" id="ARBA00001946"/>
    </source>
</evidence>
<organism evidence="18 19">
    <name type="scientific">Sporomusa ovata</name>
    <dbReference type="NCBI Taxonomy" id="2378"/>
    <lineage>
        <taxon>Bacteria</taxon>
        <taxon>Bacillati</taxon>
        <taxon>Bacillota</taxon>
        <taxon>Negativicutes</taxon>
        <taxon>Selenomonadales</taxon>
        <taxon>Sporomusaceae</taxon>
        <taxon>Sporomusa</taxon>
    </lineage>
</organism>
<evidence type="ECO:0000256" key="16">
    <source>
        <dbReference type="RuleBase" id="RU003515"/>
    </source>
</evidence>